<dbReference type="Proteomes" id="UP000559987">
    <property type="component" value="Unassembled WGS sequence"/>
</dbReference>
<dbReference type="PROSITE" id="PS51257">
    <property type="entry name" value="PROKAR_LIPOPROTEIN"/>
    <property type="match status" value="1"/>
</dbReference>
<reference evidence="1 2" key="1">
    <citation type="submission" date="2020-08" db="EMBL/GenBank/DDBJ databases">
        <title>Genomic Encyclopedia of Type Strains, Phase III (KMG-III): the genomes of soil and plant-associated and newly described type strains.</title>
        <authorList>
            <person name="Whitman W."/>
        </authorList>
    </citation>
    <scope>NUCLEOTIDE SEQUENCE [LARGE SCALE GENOMIC DNA]</scope>
    <source>
        <strain evidence="1 2">CECT 8571</strain>
    </source>
</reference>
<protein>
    <recommendedName>
        <fullName evidence="3">Lipoprotein</fullName>
    </recommendedName>
</protein>
<dbReference type="EMBL" id="JACHXZ010000001">
    <property type="protein sequence ID" value="MBB3167324.1"/>
    <property type="molecule type" value="Genomic_DNA"/>
</dbReference>
<evidence type="ECO:0000313" key="2">
    <source>
        <dbReference type="Proteomes" id="UP000559987"/>
    </source>
</evidence>
<dbReference type="AlphaFoldDB" id="A0A839UH06"/>
<keyword evidence="2" id="KW-1185">Reference proteome</keyword>
<accession>A0A839UH06</accession>
<evidence type="ECO:0008006" key="3">
    <source>
        <dbReference type="Google" id="ProtNLM"/>
    </source>
</evidence>
<proteinExistence type="predicted"/>
<comment type="caution">
    <text evidence="1">The sequence shown here is derived from an EMBL/GenBank/DDBJ whole genome shotgun (WGS) entry which is preliminary data.</text>
</comment>
<dbReference type="RefSeq" id="WP_183907942.1">
    <property type="nucleotide sequence ID" value="NZ_JACHXZ010000001.1"/>
</dbReference>
<name>A0A839UH06_9GAMM</name>
<sequence length="62" mass="6111">MAAVLRSVGAGMLGAAGCVTLSQLLASAALPISDSAVVARVIETAFVIGAVKRMAITSLVNP</sequence>
<evidence type="ECO:0000313" key="1">
    <source>
        <dbReference type="EMBL" id="MBB3167324.1"/>
    </source>
</evidence>
<organism evidence="1 2">
    <name type="scientific">Simiduia aestuariiviva</name>
    <dbReference type="NCBI Taxonomy" id="1510459"/>
    <lineage>
        <taxon>Bacteria</taxon>
        <taxon>Pseudomonadati</taxon>
        <taxon>Pseudomonadota</taxon>
        <taxon>Gammaproteobacteria</taxon>
        <taxon>Cellvibrionales</taxon>
        <taxon>Cellvibrionaceae</taxon>
        <taxon>Simiduia</taxon>
    </lineage>
</organism>
<gene>
    <name evidence="1" type="ORF">FHS30_000500</name>
</gene>